<proteinExistence type="predicted"/>
<evidence type="ECO:0000313" key="6">
    <source>
        <dbReference type="Proteomes" id="UP000290876"/>
    </source>
</evidence>
<dbReference type="InterPro" id="IPR036568">
    <property type="entry name" value="GGCT-like_sf"/>
</dbReference>
<reference evidence="5 6" key="1">
    <citation type="submission" date="2019-01" db="EMBL/GenBank/DDBJ databases">
        <authorList>
            <consortium name="Pathogen Informatics"/>
        </authorList>
    </citation>
    <scope>NUCLEOTIDE SEQUENCE [LARGE SCALE GENOMIC DNA]</scope>
    <source>
        <strain evidence="5 6">NCTC10184</strain>
    </source>
</reference>
<dbReference type="AlphaFoldDB" id="A0A449B9M5"/>
<feature type="domain" description="Gamma-glutamylcyclotransferase AIG2-like" evidence="4">
    <location>
        <begin position="5"/>
        <end position="113"/>
    </location>
</feature>
<accession>A0A449B9M5</accession>
<evidence type="ECO:0000256" key="2">
    <source>
        <dbReference type="PIRSR" id="PIRSR617939-1"/>
    </source>
</evidence>
<dbReference type="KEGG" id="mcob:NCTC10184_00079"/>
<evidence type="ECO:0000256" key="3">
    <source>
        <dbReference type="PIRSR" id="PIRSR617939-2"/>
    </source>
</evidence>
<dbReference type="InterPro" id="IPR009288">
    <property type="entry name" value="AIG2-like_dom"/>
</dbReference>
<keyword evidence="6" id="KW-1185">Reference proteome</keyword>
<sequence length="151" mass="17453">MKYYLAYGSNLNLTQMQQLCPDATVICQTTLSNYTLNFKRLTDSAYLTLDCTPTSTAVVPVVIYQISPRDQEALDAFEDFPTLYNKEIFRINFEHNAQMKTIECFAYVMNPAATVALPTQTYWQVCLEGYRTWNFDQRILFEALARAVKKQ</sequence>
<protein>
    <recommendedName>
        <fullName evidence="4">Gamma-glutamylcyclotransferase AIG2-like domain-containing protein</fullName>
    </recommendedName>
</protein>
<dbReference type="GO" id="GO:0003839">
    <property type="term" value="F:gamma-glutamylcyclotransferase activity"/>
    <property type="evidence" value="ECO:0007669"/>
    <property type="project" value="InterPro"/>
</dbReference>
<dbReference type="PANTHER" id="PTHR12935:SF0">
    <property type="entry name" value="GAMMA-GLUTAMYLCYCLOTRANSFERASE"/>
    <property type="match status" value="1"/>
</dbReference>
<name>A0A449B9M5_9BACT</name>
<dbReference type="PANTHER" id="PTHR12935">
    <property type="entry name" value="GAMMA-GLUTAMYLCYCLOTRANSFERASE"/>
    <property type="match status" value="1"/>
</dbReference>
<dbReference type="EMBL" id="LR215043">
    <property type="protein sequence ID" value="VEU77865.1"/>
    <property type="molecule type" value="Genomic_DNA"/>
</dbReference>
<dbReference type="Proteomes" id="UP000290876">
    <property type="component" value="Chromosome"/>
</dbReference>
<dbReference type="InterPro" id="IPR017939">
    <property type="entry name" value="G-Glutamylcylcotransferase"/>
</dbReference>
<gene>
    <name evidence="5" type="ORF">NCTC10184_00079</name>
</gene>
<evidence type="ECO:0000313" key="5">
    <source>
        <dbReference type="EMBL" id="VEU77865.1"/>
    </source>
</evidence>
<feature type="binding site" evidence="3">
    <location>
        <begin position="4"/>
        <end position="9"/>
    </location>
    <ligand>
        <name>substrate</name>
    </ligand>
</feature>
<organism evidence="5 6">
    <name type="scientific">Mycoplasmopsis columbinasalis</name>
    <dbReference type="NCBI Taxonomy" id="114880"/>
    <lineage>
        <taxon>Bacteria</taxon>
        <taxon>Bacillati</taxon>
        <taxon>Mycoplasmatota</taxon>
        <taxon>Mycoplasmoidales</taxon>
        <taxon>Metamycoplasmataceae</taxon>
        <taxon>Mycoplasmopsis</taxon>
    </lineage>
</organism>
<dbReference type="SUPFAM" id="SSF110857">
    <property type="entry name" value="Gamma-glutamyl cyclotransferase-like"/>
    <property type="match status" value="1"/>
</dbReference>
<evidence type="ECO:0000259" key="4">
    <source>
        <dbReference type="Pfam" id="PF06094"/>
    </source>
</evidence>
<dbReference type="Gene3D" id="3.10.490.10">
    <property type="entry name" value="Gamma-glutamyl cyclotransferase-like"/>
    <property type="match status" value="1"/>
</dbReference>
<dbReference type="Pfam" id="PF06094">
    <property type="entry name" value="GGACT"/>
    <property type="match status" value="1"/>
</dbReference>
<dbReference type="CDD" id="cd06661">
    <property type="entry name" value="GGCT_like"/>
    <property type="match status" value="1"/>
</dbReference>
<feature type="active site" description="Proton acceptor" evidence="2">
    <location>
        <position position="78"/>
    </location>
</feature>
<dbReference type="OrthoDB" id="158990at2"/>
<evidence type="ECO:0000256" key="1">
    <source>
        <dbReference type="ARBA" id="ARBA00023239"/>
    </source>
</evidence>
<keyword evidence="1" id="KW-0456">Lyase</keyword>
<dbReference type="RefSeq" id="WP_129622725.1">
    <property type="nucleotide sequence ID" value="NZ_LR215043.1"/>
</dbReference>
<dbReference type="InterPro" id="IPR013024">
    <property type="entry name" value="GGCT-like"/>
</dbReference>